<protein>
    <submittedName>
        <fullName evidence="1">Flavanone 3-dioxygenase</fullName>
    </submittedName>
</protein>
<keyword evidence="1" id="KW-0223">Dioxygenase</keyword>
<evidence type="ECO:0000313" key="2">
    <source>
        <dbReference type="Proteomes" id="UP000325081"/>
    </source>
</evidence>
<dbReference type="Proteomes" id="UP000325081">
    <property type="component" value="Unassembled WGS sequence"/>
</dbReference>
<keyword evidence="2" id="KW-1185">Reference proteome</keyword>
<name>A0A5A7QJZ2_STRAF</name>
<comment type="caution">
    <text evidence="1">The sequence shown here is derived from an EMBL/GenBank/DDBJ whole genome shotgun (WGS) entry which is preliminary data.</text>
</comment>
<accession>A0A5A7QJZ2</accession>
<dbReference type="AlphaFoldDB" id="A0A5A7QJZ2"/>
<sequence length="382" mass="41867">MSEMGLAEATKAAKNRRTISISRKDTMSAFQLFSSFSRNDVPVPVLDGEEDCHARYKRGFAFCCSGGAWRRRGDEDRLCKTYLFVLCMERLGHLIDREVSSGRWKPVQLGRGVVQAHPFSLFSLCVHFSPFPIDRDSVQSPIEGEPMKKEGITIGEQALRIVCTAVPGLKASLRCIFLLTISSIRDYSIFSITLTLDSPSSSSIGKAVSFARSLRSSSPLLLSAFACSPADIKSSANKVSYGASLEKGRLGFQSAIGPPKRTISLATMESPVPSFHSYPWQVPDSLLTLEEGEQSETQGPTNLAKLSFVRKLAKSTLGVVGIRFNTRNAEEGSLDQKSGGLIYPTISFQKSSERKGSKRVEFTSCRSSVLKKEAHAISFCIH</sequence>
<dbReference type="EMBL" id="BKCP01007183">
    <property type="protein sequence ID" value="GER45659.1"/>
    <property type="molecule type" value="Genomic_DNA"/>
</dbReference>
<organism evidence="1 2">
    <name type="scientific">Striga asiatica</name>
    <name type="common">Asiatic witchweed</name>
    <name type="synonym">Buchnera asiatica</name>
    <dbReference type="NCBI Taxonomy" id="4170"/>
    <lineage>
        <taxon>Eukaryota</taxon>
        <taxon>Viridiplantae</taxon>
        <taxon>Streptophyta</taxon>
        <taxon>Embryophyta</taxon>
        <taxon>Tracheophyta</taxon>
        <taxon>Spermatophyta</taxon>
        <taxon>Magnoliopsida</taxon>
        <taxon>eudicotyledons</taxon>
        <taxon>Gunneridae</taxon>
        <taxon>Pentapetalae</taxon>
        <taxon>asterids</taxon>
        <taxon>lamiids</taxon>
        <taxon>Lamiales</taxon>
        <taxon>Orobanchaceae</taxon>
        <taxon>Buchnereae</taxon>
        <taxon>Striga</taxon>
    </lineage>
</organism>
<dbReference type="OrthoDB" id="1434716at2759"/>
<dbReference type="GO" id="GO:0051213">
    <property type="term" value="F:dioxygenase activity"/>
    <property type="evidence" value="ECO:0007669"/>
    <property type="project" value="UniProtKB-KW"/>
</dbReference>
<proteinExistence type="predicted"/>
<gene>
    <name evidence="1" type="ORF">STAS_22577</name>
</gene>
<keyword evidence="1" id="KW-0560">Oxidoreductase</keyword>
<evidence type="ECO:0000313" key="1">
    <source>
        <dbReference type="EMBL" id="GER45659.1"/>
    </source>
</evidence>
<reference evidence="2" key="1">
    <citation type="journal article" date="2019" name="Curr. Biol.">
        <title>Genome Sequence of Striga asiatica Provides Insight into the Evolution of Plant Parasitism.</title>
        <authorList>
            <person name="Yoshida S."/>
            <person name="Kim S."/>
            <person name="Wafula E.K."/>
            <person name="Tanskanen J."/>
            <person name="Kim Y.M."/>
            <person name="Honaas L."/>
            <person name="Yang Z."/>
            <person name="Spallek T."/>
            <person name="Conn C.E."/>
            <person name="Ichihashi Y."/>
            <person name="Cheong K."/>
            <person name="Cui S."/>
            <person name="Der J.P."/>
            <person name="Gundlach H."/>
            <person name="Jiao Y."/>
            <person name="Hori C."/>
            <person name="Ishida J.K."/>
            <person name="Kasahara H."/>
            <person name="Kiba T."/>
            <person name="Kim M.S."/>
            <person name="Koo N."/>
            <person name="Laohavisit A."/>
            <person name="Lee Y.H."/>
            <person name="Lumba S."/>
            <person name="McCourt P."/>
            <person name="Mortimer J.C."/>
            <person name="Mutuku J.M."/>
            <person name="Nomura T."/>
            <person name="Sasaki-Sekimoto Y."/>
            <person name="Seto Y."/>
            <person name="Wang Y."/>
            <person name="Wakatake T."/>
            <person name="Sakakibara H."/>
            <person name="Demura T."/>
            <person name="Yamaguchi S."/>
            <person name="Yoneyama K."/>
            <person name="Manabe R.I."/>
            <person name="Nelson D.C."/>
            <person name="Schulman A.H."/>
            <person name="Timko M.P."/>
            <person name="dePamphilis C.W."/>
            <person name="Choi D."/>
            <person name="Shirasu K."/>
        </authorList>
    </citation>
    <scope>NUCLEOTIDE SEQUENCE [LARGE SCALE GENOMIC DNA]</scope>
    <source>
        <strain evidence="2">cv. UVA1</strain>
    </source>
</reference>